<name>A0A842H9U4_9BACT</name>
<dbReference type="RefSeq" id="WP_185674174.1">
    <property type="nucleotide sequence ID" value="NZ_JACHVB010000012.1"/>
</dbReference>
<dbReference type="Proteomes" id="UP000546464">
    <property type="component" value="Unassembled WGS sequence"/>
</dbReference>
<dbReference type="Gene3D" id="3.10.129.10">
    <property type="entry name" value="Hotdog Thioesterase"/>
    <property type="match status" value="1"/>
</dbReference>
<keyword evidence="3" id="KW-1185">Reference proteome</keyword>
<dbReference type="InterPro" id="IPR029069">
    <property type="entry name" value="HotDog_dom_sf"/>
</dbReference>
<dbReference type="PANTHER" id="PTHR30272">
    <property type="entry name" value="3-HYDROXYACYL-[ACYL-CARRIER-PROTEIN] DEHYDRATASE"/>
    <property type="match status" value="1"/>
</dbReference>
<evidence type="ECO:0000313" key="3">
    <source>
        <dbReference type="Proteomes" id="UP000546464"/>
    </source>
</evidence>
<evidence type="ECO:0000313" key="2">
    <source>
        <dbReference type="EMBL" id="MBC2593182.1"/>
    </source>
</evidence>
<evidence type="ECO:0000256" key="1">
    <source>
        <dbReference type="ARBA" id="ARBA00023239"/>
    </source>
</evidence>
<dbReference type="PANTHER" id="PTHR30272:SF1">
    <property type="entry name" value="3-HYDROXYACYL-[ACYL-CARRIER-PROTEIN] DEHYDRATASE"/>
    <property type="match status" value="1"/>
</dbReference>
<keyword evidence="1" id="KW-0456">Lyase</keyword>
<organism evidence="2 3">
    <name type="scientific">Ruficoccus amylovorans</name>
    <dbReference type="NCBI Taxonomy" id="1804625"/>
    <lineage>
        <taxon>Bacteria</taxon>
        <taxon>Pseudomonadati</taxon>
        <taxon>Verrucomicrobiota</taxon>
        <taxon>Opitutia</taxon>
        <taxon>Puniceicoccales</taxon>
        <taxon>Cerasicoccaceae</taxon>
        <taxon>Ruficoccus</taxon>
    </lineage>
</organism>
<reference evidence="2 3" key="1">
    <citation type="submission" date="2020-07" db="EMBL/GenBank/DDBJ databases">
        <authorList>
            <person name="Feng X."/>
        </authorList>
    </citation>
    <scope>NUCLEOTIDE SEQUENCE [LARGE SCALE GENOMIC DNA]</scope>
    <source>
        <strain evidence="2 3">JCM31066</strain>
    </source>
</reference>
<dbReference type="GO" id="GO:0016829">
    <property type="term" value="F:lyase activity"/>
    <property type="evidence" value="ECO:0007669"/>
    <property type="project" value="UniProtKB-KW"/>
</dbReference>
<proteinExistence type="predicted"/>
<dbReference type="AlphaFoldDB" id="A0A842H9U4"/>
<dbReference type="InterPro" id="IPR013114">
    <property type="entry name" value="FabA_FabZ"/>
</dbReference>
<accession>A0A842H9U4</accession>
<protein>
    <submittedName>
        <fullName evidence="2">Beta-hydroxyacyl-ACP dehydratase</fullName>
    </submittedName>
</protein>
<dbReference type="SUPFAM" id="SSF54637">
    <property type="entry name" value="Thioesterase/thiol ester dehydrase-isomerase"/>
    <property type="match status" value="1"/>
</dbReference>
<dbReference type="CDD" id="cd01288">
    <property type="entry name" value="FabZ"/>
    <property type="match status" value="1"/>
</dbReference>
<comment type="caution">
    <text evidence="2">The sequence shown here is derived from an EMBL/GenBank/DDBJ whole genome shotgun (WGS) entry which is preliminary data.</text>
</comment>
<sequence>MDDLVKTIPHRPPFLFIDEVTELREDGISARRTLRADEFYFAGHYPGNPIMPGVLLCESAFQAAAVYLVKKMEGEGTDMEGRTPILSRIGDAKFKNIVRPGETFTIDVTYTKTLADFHFLKAVVRRGDGKVAVALDFVLAMIAAEV</sequence>
<gene>
    <name evidence="2" type="ORF">H5P28_02805</name>
</gene>
<dbReference type="EMBL" id="JACHVB010000012">
    <property type="protein sequence ID" value="MBC2593182.1"/>
    <property type="molecule type" value="Genomic_DNA"/>
</dbReference>
<dbReference type="Pfam" id="PF07977">
    <property type="entry name" value="FabA"/>
    <property type="match status" value="1"/>
</dbReference>